<name>M1BH30_SOLTU</name>
<dbReference type="PaxDb" id="4113-PGSC0003DMT400045092"/>
<accession>M1BH30</accession>
<dbReference type="Gramene" id="PGSC0003DMT400045092">
    <property type="protein sequence ID" value="PGSC0003DMT400045092"/>
    <property type="gene ID" value="PGSC0003DMG400017486"/>
</dbReference>
<dbReference type="Proteomes" id="UP000011115">
    <property type="component" value="Unassembled WGS sequence"/>
</dbReference>
<evidence type="ECO:0000313" key="1">
    <source>
        <dbReference type="EnsemblPlants" id="PGSC0003DMT400045092"/>
    </source>
</evidence>
<sequence>MEGRRLESIYVMPTETTYVVLDEAPAWWYNEVSLPDSRILEQELQYKLEEEGQRSESEQVQEVCEKYNSHTEEIFSKGENKNSWKTRVHETPQLLQERVQEALQPQLRRKTRLKCSNAKHIDATLVEVVNNKDTTTFEEASKSRAWNNPMKVEIVWHGRHDAYRARIANNGRKVKIKLVLRGSVKNSSLIIYLR</sequence>
<protein>
    <submittedName>
        <fullName evidence="1">Uncharacterized protein</fullName>
    </submittedName>
</protein>
<dbReference type="HOGENOM" id="CLU_1430339_0_0_1"/>
<proteinExistence type="predicted"/>
<organism evidence="1 2">
    <name type="scientific">Solanum tuberosum</name>
    <name type="common">Potato</name>
    <dbReference type="NCBI Taxonomy" id="4113"/>
    <lineage>
        <taxon>Eukaryota</taxon>
        <taxon>Viridiplantae</taxon>
        <taxon>Streptophyta</taxon>
        <taxon>Embryophyta</taxon>
        <taxon>Tracheophyta</taxon>
        <taxon>Spermatophyta</taxon>
        <taxon>Magnoliopsida</taxon>
        <taxon>eudicotyledons</taxon>
        <taxon>Gunneridae</taxon>
        <taxon>Pentapetalae</taxon>
        <taxon>asterids</taxon>
        <taxon>lamiids</taxon>
        <taxon>Solanales</taxon>
        <taxon>Solanaceae</taxon>
        <taxon>Solanoideae</taxon>
        <taxon>Solaneae</taxon>
        <taxon>Solanum</taxon>
    </lineage>
</organism>
<keyword evidence="2" id="KW-1185">Reference proteome</keyword>
<dbReference type="AlphaFoldDB" id="M1BH30"/>
<dbReference type="EnsemblPlants" id="PGSC0003DMT400045092">
    <property type="protein sequence ID" value="PGSC0003DMT400045092"/>
    <property type="gene ID" value="PGSC0003DMG400017486"/>
</dbReference>
<evidence type="ECO:0000313" key="2">
    <source>
        <dbReference type="Proteomes" id="UP000011115"/>
    </source>
</evidence>
<reference evidence="1" key="2">
    <citation type="submission" date="2015-06" db="UniProtKB">
        <authorList>
            <consortium name="EnsemblPlants"/>
        </authorList>
    </citation>
    <scope>IDENTIFICATION</scope>
    <source>
        <strain evidence="1">DM1-3 516 R44</strain>
    </source>
</reference>
<reference evidence="2" key="1">
    <citation type="journal article" date="2011" name="Nature">
        <title>Genome sequence and analysis of the tuber crop potato.</title>
        <authorList>
            <consortium name="The Potato Genome Sequencing Consortium"/>
        </authorList>
    </citation>
    <scope>NUCLEOTIDE SEQUENCE [LARGE SCALE GENOMIC DNA]</scope>
    <source>
        <strain evidence="2">cv. DM1-3 516 R44</strain>
    </source>
</reference>
<dbReference type="InParanoid" id="M1BH30"/>